<keyword evidence="3 6" id="KW-0479">Metal-binding</keyword>
<proteinExistence type="inferred from homology"/>
<dbReference type="PROSITE" id="PS50903">
    <property type="entry name" value="RUBREDOXIN_LIKE"/>
    <property type="match status" value="1"/>
</dbReference>
<dbReference type="Proteomes" id="UP000690515">
    <property type="component" value="Unassembled WGS sequence"/>
</dbReference>
<organism evidence="8 9">
    <name type="scientific">Zooshikella harenae</name>
    <dbReference type="NCBI Taxonomy" id="2827238"/>
    <lineage>
        <taxon>Bacteria</taxon>
        <taxon>Pseudomonadati</taxon>
        <taxon>Pseudomonadota</taxon>
        <taxon>Gammaproteobacteria</taxon>
        <taxon>Oceanospirillales</taxon>
        <taxon>Zooshikellaceae</taxon>
        <taxon>Zooshikella</taxon>
    </lineage>
</organism>
<comment type="cofactor">
    <cofactor evidence="6">
        <name>Fe(3+)</name>
        <dbReference type="ChEBI" id="CHEBI:29034"/>
    </cofactor>
    <text evidence="6">Binds 1 Fe(3+) ion per subunit.</text>
</comment>
<dbReference type="InterPro" id="IPR024935">
    <property type="entry name" value="Rubredoxin_dom"/>
</dbReference>
<protein>
    <recommendedName>
        <fullName evidence="6">Rubredoxin</fullName>
    </recommendedName>
</protein>
<name>A0ABS5ZDP4_9GAMM</name>
<dbReference type="PANTHER" id="PTHR47627:SF1">
    <property type="entry name" value="RUBREDOXIN-1-RELATED"/>
    <property type="match status" value="1"/>
</dbReference>
<evidence type="ECO:0000256" key="6">
    <source>
        <dbReference type="PIRNR" id="PIRNR000071"/>
    </source>
</evidence>
<dbReference type="PANTHER" id="PTHR47627">
    <property type="entry name" value="RUBREDOXIN"/>
    <property type="match status" value="1"/>
</dbReference>
<evidence type="ECO:0000256" key="5">
    <source>
        <dbReference type="ARBA" id="ARBA00023004"/>
    </source>
</evidence>
<sequence length="58" mass="6776">MEAFRKWQCTVCGFVYDEADGWPDDDIPPGTRWEDISEDWVCPDCGVSKQDFEMILLE</sequence>
<keyword evidence="4 6" id="KW-0249">Electron transport</keyword>
<evidence type="ECO:0000256" key="3">
    <source>
        <dbReference type="ARBA" id="ARBA00022723"/>
    </source>
</evidence>
<dbReference type="InterPro" id="IPR024934">
    <property type="entry name" value="Rubredoxin-like_dom"/>
</dbReference>
<reference evidence="8 9" key="1">
    <citation type="submission" date="2021-04" db="EMBL/GenBank/DDBJ databases">
        <authorList>
            <person name="Pira H."/>
            <person name="Risdian C."/>
            <person name="Wink J."/>
        </authorList>
    </citation>
    <scope>NUCLEOTIDE SEQUENCE [LARGE SCALE GENOMIC DNA]</scope>
    <source>
        <strain evidence="8 9">WH53</strain>
    </source>
</reference>
<dbReference type="InterPro" id="IPR050526">
    <property type="entry name" value="Rubredoxin_ET"/>
</dbReference>
<feature type="domain" description="Rubredoxin-like" evidence="7">
    <location>
        <begin position="4"/>
        <end position="55"/>
    </location>
</feature>
<dbReference type="PIRSF" id="PIRSF000071">
    <property type="entry name" value="Rubredoxin"/>
    <property type="match status" value="1"/>
</dbReference>
<dbReference type="CDD" id="cd00730">
    <property type="entry name" value="rubredoxin"/>
    <property type="match status" value="1"/>
</dbReference>
<dbReference type="SUPFAM" id="SSF57802">
    <property type="entry name" value="Rubredoxin-like"/>
    <property type="match status" value="1"/>
</dbReference>
<evidence type="ECO:0000313" key="9">
    <source>
        <dbReference type="Proteomes" id="UP000690515"/>
    </source>
</evidence>
<dbReference type="RefSeq" id="WP_215820346.1">
    <property type="nucleotide sequence ID" value="NZ_JAGSOY010000030.1"/>
</dbReference>
<dbReference type="Gene3D" id="2.20.28.10">
    <property type="match status" value="1"/>
</dbReference>
<dbReference type="EMBL" id="JAGSOY010000030">
    <property type="protein sequence ID" value="MBU2712090.1"/>
    <property type="molecule type" value="Genomic_DNA"/>
</dbReference>
<keyword evidence="5 6" id="KW-0408">Iron</keyword>
<gene>
    <name evidence="8" type="ORF">KCG35_13545</name>
</gene>
<dbReference type="InterPro" id="IPR024922">
    <property type="entry name" value="Rubredoxin"/>
</dbReference>
<keyword evidence="2 6" id="KW-0813">Transport</keyword>
<comment type="caution">
    <text evidence="8">The sequence shown here is derived from an EMBL/GenBank/DDBJ whole genome shotgun (WGS) entry which is preliminary data.</text>
</comment>
<keyword evidence="9" id="KW-1185">Reference proteome</keyword>
<accession>A0ABS5ZDP4</accession>
<dbReference type="PROSITE" id="PS00202">
    <property type="entry name" value="RUBREDOXIN"/>
    <property type="match status" value="1"/>
</dbReference>
<dbReference type="Pfam" id="PF00301">
    <property type="entry name" value="Rubredoxin"/>
    <property type="match status" value="1"/>
</dbReference>
<evidence type="ECO:0000256" key="4">
    <source>
        <dbReference type="ARBA" id="ARBA00022982"/>
    </source>
</evidence>
<evidence type="ECO:0000313" key="8">
    <source>
        <dbReference type="EMBL" id="MBU2712090.1"/>
    </source>
</evidence>
<evidence type="ECO:0000259" key="7">
    <source>
        <dbReference type="PROSITE" id="PS50903"/>
    </source>
</evidence>
<dbReference type="PRINTS" id="PR00163">
    <property type="entry name" value="RUBREDOXIN"/>
</dbReference>
<evidence type="ECO:0000256" key="1">
    <source>
        <dbReference type="ARBA" id="ARBA00005337"/>
    </source>
</evidence>
<comment type="similarity">
    <text evidence="1 6">Belongs to the rubredoxin family.</text>
</comment>
<dbReference type="InterPro" id="IPR018527">
    <property type="entry name" value="Rubredoxin_Fe_BS"/>
</dbReference>
<evidence type="ECO:0000256" key="2">
    <source>
        <dbReference type="ARBA" id="ARBA00022448"/>
    </source>
</evidence>